<gene>
    <name evidence="2" type="ORF">RM539_04405</name>
</gene>
<dbReference type="Pfam" id="PF00483">
    <property type="entry name" value="NTP_transferase"/>
    <property type="match status" value="1"/>
</dbReference>
<accession>A0ABU3D2R5</accession>
<organism evidence="2 3">
    <name type="scientific">Autumnicola musiva</name>
    <dbReference type="NCBI Taxonomy" id="3075589"/>
    <lineage>
        <taxon>Bacteria</taxon>
        <taxon>Pseudomonadati</taxon>
        <taxon>Bacteroidota</taxon>
        <taxon>Flavobacteriia</taxon>
        <taxon>Flavobacteriales</taxon>
        <taxon>Flavobacteriaceae</taxon>
        <taxon>Autumnicola</taxon>
    </lineage>
</organism>
<comment type="caution">
    <text evidence="2">The sequence shown here is derived from an EMBL/GenBank/DDBJ whole genome shotgun (WGS) entry which is preliminary data.</text>
</comment>
<reference evidence="2 3" key="1">
    <citation type="submission" date="2023-09" db="EMBL/GenBank/DDBJ databases">
        <authorList>
            <person name="Rey-Velasco X."/>
        </authorList>
    </citation>
    <scope>NUCLEOTIDE SEQUENCE [LARGE SCALE GENOMIC DNA]</scope>
    <source>
        <strain evidence="2 3">F117</strain>
    </source>
</reference>
<dbReference type="SUPFAM" id="SSF159283">
    <property type="entry name" value="Guanosine diphospho-D-mannose pyrophosphorylase/mannose-6-phosphate isomerase linker domain"/>
    <property type="match status" value="1"/>
</dbReference>
<name>A0ABU3D2R5_9FLAO</name>
<sequence length="333" mass="37345">MTEVSHVILTGGVGSRLWPLSRQSQPKQYLEIFSEKSLFELAVERNKPFSDQLIIVGNSGNKDLSEKILKKIDQDKYTNIVEATPRNTAPAIAFAAFSTDPEAILLVTPADHIIQEGESYTKAVQKAIELAKNDCLVTFGVKPTTAETGYGYIEFDGDNVISFREKPDKENAQSFLEAGNFLWNSGMFCFKSRVFLNELEKLAPEVYQKSHEAWLAAEDGCLDFDNSMDIPSISVDYAVMERSNSIKVVPANFEWSDMGSFEAVYEYFRSKGYALDSNDNMHLGELKPTFFVGVNNCILISTKDANLVVSKEASQDVKAVYSYLEQYHPDLIR</sequence>
<feature type="domain" description="Nucleotidyl transferase" evidence="1">
    <location>
        <begin position="7"/>
        <end position="268"/>
    </location>
</feature>
<dbReference type="SUPFAM" id="SSF53448">
    <property type="entry name" value="Nucleotide-diphospho-sugar transferases"/>
    <property type="match status" value="1"/>
</dbReference>
<evidence type="ECO:0000259" key="1">
    <source>
        <dbReference type="Pfam" id="PF00483"/>
    </source>
</evidence>
<dbReference type="PANTHER" id="PTHR46390:SF1">
    <property type="entry name" value="MANNOSE-1-PHOSPHATE GUANYLYLTRANSFERASE"/>
    <property type="match status" value="1"/>
</dbReference>
<dbReference type="InterPro" id="IPR049577">
    <property type="entry name" value="GMPP_N"/>
</dbReference>
<dbReference type="CDD" id="cd02509">
    <property type="entry name" value="GDP-M1P_Guanylyltransferase"/>
    <property type="match status" value="1"/>
</dbReference>
<dbReference type="InterPro" id="IPR005835">
    <property type="entry name" value="NTP_transferase_dom"/>
</dbReference>
<dbReference type="RefSeq" id="WP_311502219.1">
    <property type="nucleotide sequence ID" value="NZ_JAVRHK010000002.1"/>
</dbReference>
<evidence type="ECO:0000313" key="3">
    <source>
        <dbReference type="Proteomes" id="UP001262582"/>
    </source>
</evidence>
<dbReference type="InterPro" id="IPR029044">
    <property type="entry name" value="Nucleotide-diphossugar_trans"/>
</dbReference>
<protein>
    <submittedName>
        <fullName evidence="2">Sugar phosphate nucleotidyltransferase</fullName>
    </submittedName>
</protein>
<dbReference type="PANTHER" id="PTHR46390">
    <property type="entry name" value="MANNOSE-1-PHOSPHATE GUANYLYLTRANSFERASE"/>
    <property type="match status" value="1"/>
</dbReference>
<evidence type="ECO:0000313" key="2">
    <source>
        <dbReference type="EMBL" id="MDT0675825.1"/>
    </source>
</evidence>
<dbReference type="InterPro" id="IPR051161">
    <property type="entry name" value="Mannose-6P_isomerase_type2"/>
</dbReference>
<proteinExistence type="predicted"/>
<keyword evidence="3" id="KW-1185">Reference proteome</keyword>
<dbReference type="Proteomes" id="UP001262582">
    <property type="component" value="Unassembled WGS sequence"/>
</dbReference>
<dbReference type="Gene3D" id="3.90.550.10">
    <property type="entry name" value="Spore Coat Polysaccharide Biosynthesis Protein SpsA, Chain A"/>
    <property type="match status" value="1"/>
</dbReference>
<dbReference type="EMBL" id="JAVRHK010000002">
    <property type="protein sequence ID" value="MDT0675825.1"/>
    <property type="molecule type" value="Genomic_DNA"/>
</dbReference>